<keyword evidence="4 8" id="KW-0812">Transmembrane</keyword>
<dbReference type="AlphaFoldDB" id="A0A1E4U1N4"/>
<evidence type="ECO:0000256" key="6">
    <source>
        <dbReference type="ARBA" id="ARBA00023065"/>
    </source>
</evidence>
<comment type="similarity">
    <text evidence="2 8">Belongs to the cation diffusion facilitator (CDF) transporter (TC 2.A.4) family. SLC30A subfamily.</text>
</comment>
<evidence type="ECO:0000256" key="2">
    <source>
        <dbReference type="ARBA" id="ARBA00008873"/>
    </source>
</evidence>
<feature type="transmembrane region" description="Helical" evidence="8">
    <location>
        <begin position="56"/>
        <end position="77"/>
    </location>
</feature>
<dbReference type="Pfam" id="PF01545">
    <property type="entry name" value="Cation_efflux"/>
    <property type="match status" value="1"/>
</dbReference>
<keyword evidence="3 8" id="KW-0813">Transport</keyword>
<dbReference type="GO" id="GO:0005385">
    <property type="term" value="F:zinc ion transmembrane transporter activity"/>
    <property type="evidence" value="ECO:0007669"/>
    <property type="project" value="UniProtKB-UniRule"/>
</dbReference>
<gene>
    <name evidence="12" type="ORF">PACTADRAFT_31338</name>
</gene>
<dbReference type="GO" id="GO:0006882">
    <property type="term" value="P:intracellular zinc ion homeostasis"/>
    <property type="evidence" value="ECO:0007669"/>
    <property type="project" value="InterPro"/>
</dbReference>
<evidence type="ECO:0000256" key="9">
    <source>
        <dbReference type="SAM" id="MobiDB-lite"/>
    </source>
</evidence>
<evidence type="ECO:0000256" key="5">
    <source>
        <dbReference type="ARBA" id="ARBA00022989"/>
    </source>
</evidence>
<keyword evidence="7 8" id="KW-0472">Membrane</keyword>
<dbReference type="Proteomes" id="UP000094236">
    <property type="component" value="Unassembled WGS sequence"/>
</dbReference>
<dbReference type="GO" id="GO:0031410">
    <property type="term" value="C:cytoplasmic vesicle"/>
    <property type="evidence" value="ECO:0007669"/>
    <property type="project" value="TreeGrafter"/>
</dbReference>
<comment type="function">
    <text evidence="8">Functions as a zinc transporter.</text>
</comment>
<dbReference type="InterPro" id="IPR045316">
    <property type="entry name" value="Msc2-like"/>
</dbReference>
<dbReference type="EMBL" id="KV454011">
    <property type="protein sequence ID" value="ODV97923.1"/>
    <property type="molecule type" value="Genomic_DNA"/>
</dbReference>
<feature type="chain" id="PRO_5009163432" description="Zinc transporter" evidence="10">
    <location>
        <begin position="23"/>
        <end position="352"/>
    </location>
</feature>
<dbReference type="GO" id="GO:0005794">
    <property type="term" value="C:Golgi apparatus"/>
    <property type="evidence" value="ECO:0007669"/>
    <property type="project" value="TreeGrafter"/>
</dbReference>
<evidence type="ECO:0000256" key="10">
    <source>
        <dbReference type="SAM" id="SignalP"/>
    </source>
</evidence>
<evidence type="ECO:0000256" key="8">
    <source>
        <dbReference type="RuleBase" id="RU369017"/>
    </source>
</evidence>
<sequence length="352" mass="39440">MFLDCTSLFLGLLASLVSKNDAIKRKNKSQLPAYKNQTDNFEINEFPFGLSRIETLAGFTNGSLLIGIVGGIYIESIQRLLNPVDLQKTNELLIVSVLGFIVNLVGIFAFNHSHDAHGHSGHSHSHSHSHAQAHVHDHDHDHAHSEGAGENEQAHDHHEEPASHLATNSHAHSEEEENHLSDNMHGILLHILADTLGSAGVIISTIFIKFFNVQILDPITSILIASLILASSFPLLRSSTKNLLLSLSNKQTVFLKNEFFQELMKIDGIKTYSTPRFWPSGINDQTDKLTGYLHVQFYKNYGNNTLALRDSVHGLIKNYENVFEKVYIQFENEMDDFCWCRKNSGIVAQVEQ</sequence>
<comment type="caution">
    <text evidence="8">Lacks conserved residue(s) required for the propagation of feature annotation.</text>
</comment>
<feature type="transmembrane region" description="Helical" evidence="8">
    <location>
        <begin position="89"/>
        <end position="110"/>
    </location>
</feature>
<reference evidence="13" key="1">
    <citation type="submission" date="2016-05" db="EMBL/GenBank/DDBJ databases">
        <title>Comparative genomics of biotechnologically important yeasts.</title>
        <authorList>
            <consortium name="DOE Joint Genome Institute"/>
            <person name="Riley R."/>
            <person name="Haridas S."/>
            <person name="Wolfe K.H."/>
            <person name="Lopes M.R."/>
            <person name="Hittinger C.T."/>
            <person name="Goker M."/>
            <person name="Salamov A."/>
            <person name="Wisecaver J."/>
            <person name="Long T.M."/>
            <person name="Aerts A.L."/>
            <person name="Barry K."/>
            <person name="Choi C."/>
            <person name="Clum A."/>
            <person name="Coughlan A.Y."/>
            <person name="Deshpande S."/>
            <person name="Douglass A.P."/>
            <person name="Hanson S.J."/>
            <person name="Klenk H.-P."/>
            <person name="Labutti K."/>
            <person name="Lapidus A."/>
            <person name="Lindquist E."/>
            <person name="Lipzen A."/>
            <person name="Meier-Kolthoff J.P."/>
            <person name="Ohm R.A."/>
            <person name="Otillar R.P."/>
            <person name="Pangilinan J."/>
            <person name="Peng Y."/>
            <person name="Rokas A."/>
            <person name="Rosa C.A."/>
            <person name="Scheuner C."/>
            <person name="Sibirny A.A."/>
            <person name="Slot J.C."/>
            <person name="Stielow J.B."/>
            <person name="Sun H."/>
            <person name="Kurtzman C.P."/>
            <person name="Blackwell M."/>
            <person name="Grigoriev I.V."/>
            <person name="Jeffries T.W."/>
        </authorList>
    </citation>
    <scope>NUCLEOTIDE SEQUENCE [LARGE SCALE GENOMIC DNA]</scope>
    <source>
        <strain evidence="13">NRRL Y-2460</strain>
    </source>
</reference>
<keyword evidence="10" id="KW-0732">Signal</keyword>
<organism evidence="12 13">
    <name type="scientific">Pachysolen tannophilus NRRL Y-2460</name>
    <dbReference type="NCBI Taxonomy" id="669874"/>
    <lineage>
        <taxon>Eukaryota</taxon>
        <taxon>Fungi</taxon>
        <taxon>Dikarya</taxon>
        <taxon>Ascomycota</taxon>
        <taxon>Saccharomycotina</taxon>
        <taxon>Pichiomycetes</taxon>
        <taxon>Pachysolenaceae</taxon>
        <taxon>Pachysolen</taxon>
    </lineage>
</organism>
<evidence type="ECO:0000256" key="3">
    <source>
        <dbReference type="ARBA" id="ARBA00022448"/>
    </source>
</evidence>
<evidence type="ECO:0000256" key="4">
    <source>
        <dbReference type="ARBA" id="ARBA00022692"/>
    </source>
</evidence>
<feature type="transmembrane region" description="Helical" evidence="8">
    <location>
        <begin position="187"/>
        <end position="208"/>
    </location>
</feature>
<proteinExistence type="inferred from homology"/>
<dbReference type="PANTHER" id="PTHR45755:SF4">
    <property type="entry name" value="ZINC TRANSPORTER 7"/>
    <property type="match status" value="1"/>
</dbReference>
<evidence type="ECO:0000313" key="13">
    <source>
        <dbReference type="Proteomes" id="UP000094236"/>
    </source>
</evidence>
<feature type="compositionally biased region" description="Basic and acidic residues" evidence="9">
    <location>
        <begin position="134"/>
        <end position="162"/>
    </location>
</feature>
<dbReference type="OrthoDB" id="78669at2759"/>
<feature type="transmembrane region" description="Helical" evidence="8">
    <location>
        <begin position="215"/>
        <end position="236"/>
    </location>
</feature>
<dbReference type="GO" id="GO:1904257">
    <property type="term" value="P:zinc ion import into Golgi lumen"/>
    <property type="evidence" value="ECO:0007669"/>
    <property type="project" value="TreeGrafter"/>
</dbReference>
<keyword evidence="5 8" id="KW-1133">Transmembrane helix</keyword>
<keyword evidence="6 8" id="KW-0406">Ion transport</keyword>
<feature type="domain" description="Cation efflux protein transmembrane" evidence="11">
    <location>
        <begin position="44"/>
        <end position="244"/>
    </location>
</feature>
<protein>
    <recommendedName>
        <fullName evidence="8">Zinc transporter</fullName>
    </recommendedName>
</protein>
<dbReference type="InterPro" id="IPR002524">
    <property type="entry name" value="Cation_efflux"/>
</dbReference>
<dbReference type="InterPro" id="IPR027469">
    <property type="entry name" value="Cation_efflux_TMD_sf"/>
</dbReference>
<dbReference type="STRING" id="669874.A0A1E4U1N4"/>
<dbReference type="InterPro" id="IPR058533">
    <property type="entry name" value="Cation_efflux_TM"/>
</dbReference>
<feature type="compositionally biased region" description="Basic residues" evidence="9">
    <location>
        <begin position="119"/>
        <end position="133"/>
    </location>
</feature>
<dbReference type="PANTHER" id="PTHR45755">
    <property type="match status" value="1"/>
</dbReference>
<keyword evidence="8" id="KW-0256">Endoplasmic reticulum</keyword>
<evidence type="ECO:0000259" key="11">
    <source>
        <dbReference type="Pfam" id="PF01545"/>
    </source>
</evidence>
<feature type="region of interest" description="Disordered" evidence="9">
    <location>
        <begin position="116"/>
        <end position="179"/>
    </location>
</feature>
<feature type="signal peptide" evidence="10">
    <location>
        <begin position="1"/>
        <end position="22"/>
    </location>
</feature>
<dbReference type="Gene3D" id="1.20.1510.10">
    <property type="entry name" value="Cation efflux protein transmembrane domain"/>
    <property type="match status" value="1"/>
</dbReference>
<name>A0A1E4U1N4_PACTA</name>
<evidence type="ECO:0000313" key="12">
    <source>
        <dbReference type="EMBL" id="ODV97923.1"/>
    </source>
</evidence>
<accession>A0A1E4U1N4</accession>
<dbReference type="GO" id="GO:0005789">
    <property type="term" value="C:endoplasmic reticulum membrane"/>
    <property type="evidence" value="ECO:0007669"/>
    <property type="project" value="UniProtKB-SubCell"/>
</dbReference>
<evidence type="ECO:0000256" key="7">
    <source>
        <dbReference type="ARBA" id="ARBA00023136"/>
    </source>
</evidence>
<dbReference type="NCBIfam" id="TIGR01297">
    <property type="entry name" value="CDF"/>
    <property type="match status" value="1"/>
</dbReference>
<keyword evidence="13" id="KW-1185">Reference proteome</keyword>
<comment type="subcellular location">
    <subcellularLocation>
        <location evidence="8">Endoplasmic reticulum membrane</location>
        <topology evidence="8">Multi-pass membrane protein</topology>
    </subcellularLocation>
    <subcellularLocation>
        <location evidence="1">Membrane</location>
        <topology evidence="1">Multi-pass membrane protein</topology>
    </subcellularLocation>
</comment>
<dbReference type="SUPFAM" id="SSF161111">
    <property type="entry name" value="Cation efflux protein transmembrane domain-like"/>
    <property type="match status" value="1"/>
</dbReference>
<evidence type="ECO:0000256" key="1">
    <source>
        <dbReference type="ARBA" id="ARBA00004141"/>
    </source>
</evidence>